<dbReference type="EMBL" id="MK689364">
    <property type="protein sequence ID" value="QBZ70585.1"/>
    <property type="molecule type" value="Genomic_DNA"/>
</dbReference>
<evidence type="ECO:0000313" key="2">
    <source>
        <dbReference type="Proteomes" id="UP000297195"/>
    </source>
</evidence>
<evidence type="ECO:0000313" key="1">
    <source>
        <dbReference type="EMBL" id="QBZ70585.1"/>
    </source>
</evidence>
<gene>
    <name evidence="1" type="ORF">pETSU_004</name>
</gene>
<accession>A0A4D6DW85</accession>
<sequence>MYWSNAFALPSVIAPEHALENALVAFNINIPLFLHPRTTR</sequence>
<proteinExistence type="predicted"/>
<organism evidence="1 2">
    <name type="scientific">Edwardsiella phage pEt-SU</name>
    <dbReference type="NCBI Taxonomy" id="2562142"/>
    <lineage>
        <taxon>Viruses</taxon>
        <taxon>Duplodnaviria</taxon>
        <taxon>Heunggongvirae</taxon>
        <taxon>Uroviricota</taxon>
        <taxon>Caudoviricetes</taxon>
        <taxon>Chimalliviridae</taxon>
        <taxon>Petsuvirus</taxon>
        <taxon>Petsuvirus pEtSU</taxon>
    </lineage>
</organism>
<reference evidence="1 2" key="1">
    <citation type="submission" date="2019-03" db="EMBL/GenBank/DDBJ databases">
        <authorList>
            <person name="Kim S.G."/>
            <person name="Park S.C."/>
        </authorList>
    </citation>
    <scope>NUCLEOTIDE SEQUENCE [LARGE SCALE GENOMIC DNA]</scope>
</reference>
<keyword evidence="2" id="KW-1185">Reference proteome</keyword>
<dbReference type="Proteomes" id="UP000297195">
    <property type="component" value="Segment"/>
</dbReference>
<name>A0A4D6DW85_9CAUD</name>
<protein>
    <submittedName>
        <fullName evidence="1">Uncharacterized protein</fullName>
    </submittedName>
</protein>